<dbReference type="FunFam" id="3.40.50.300:FF:000913">
    <property type="entry name" value="ABC multidrug transporter SitT"/>
    <property type="match status" value="1"/>
</dbReference>
<evidence type="ECO:0000256" key="1">
    <source>
        <dbReference type="ARBA" id="ARBA00004141"/>
    </source>
</evidence>
<evidence type="ECO:0000256" key="3">
    <source>
        <dbReference type="ARBA" id="ARBA00022692"/>
    </source>
</evidence>
<dbReference type="VEuPathDB" id="FungiDB:FOXG_01943"/>
<dbReference type="InterPro" id="IPR027417">
    <property type="entry name" value="P-loop_NTPase"/>
</dbReference>
<dbReference type="VEuPathDB" id="FungiDB:FOC1_g10013823"/>
<proteinExistence type="inferred from homology"/>
<keyword evidence="5" id="KW-0067">ATP-binding</keyword>
<dbReference type="VEuPathDB" id="FungiDB:HZS61_009852"/>
<dbReference type="InterPro" id="IPR011527">
    <property type="entry name" value="ABC1_TM_dom"/>
</dbReference>
<feature type="domain" description="ABC transmembrane type-1" evidence="11">
    <location>
        <begin position="66"/>
        <end position="246"/>
    </location>
</feature>
<keyword evidence="3 9" id="KW-0812">Transmembrane</keyword>
<dbReference type="EMBL" id="MRCY01000076">
    <property type="protein sequence ID" value="RKL01883.1"/>
    <property type="molecule type" value="Genomic_DNA"/>
</dbReference>
<comment type="caution">
    <text evidence="12">The sequence shown here is derived from an EMBL/GenBank/DDBJ whole genome shotgun (WGS) entry which is preliminary data.</text>
</comment>
<organism evidence="12 13">
    <name type="scientific">Fusarium oxysporum</name>
    <name type="common">Fusarium vascular wilt</name>
    <dbReference type="NCBI Taxonomy" id="5507"/>
    <lineage>
        <taxon>Eukaryota</taxon>
        <taxon>Fungi</taxon>
        <taxon>Dikarya</taxon>
        <taxon>Ascomycota</taxon>
        <taxon>Pezizomycotina</taxon>
        <taxon>Sordariomycetes</taxon>
        <taxon>Hypocreomycetidae</taxon>
        <taxon>Hypocreales</taxon>
        <taxon>Nectriaceae</taxon>
        <taxon>Fusarium</taxon>
        <taxon>Fusarium oxysporum species complex</taxon>
    </lineage>
</organism>
<reference evidence="12 13" key="1">
    <citation type="journal article" date="2018" name="Sci. Rep.">
        <title>Characterisation of pathogen-specific regions and novel effector candidates in Fusarium oxysporum f. sp. cepae.</title>
        <authorList>
            <person name="Armitage A.D."/>
            <person name="Taylor A."/>
            <person name="Sobczyk M.K."/>
            <person name="Baxter L."/>
            <person name="Greenfield B.P."/>
            <person name="Bates H.J."/>
            <person name="Wilson F."/>
            <person name="Jackson A.C."/>
            <person name="Ott S."/>
            <person name="Harrison R.J."/>
            <person name="Clarkson J.P."/>
        </authorList>
    </citation>
    <scope>NUCLEOTIDE SEQUENCE [LARGE SCALE GENOMIC DNA]</scope>
    <source>
        <strain evidence="12 13">Fo_A28</strain>
    </source>
</reference>
<feature type="region of interest" description="Disordered" evidence="8">
    <location>
        <begin position="1"/>
        <end position="31"/>
    </location>
</feature>
<dbReference type="InterPro" id="IPR036640">
    <property type="entry name" value="ABC1_TM_sf"/>
</dbReference>
<dbReference type="GO" id="GO:0015421">
    <property type="term" value="F:ABC-type oligopeptide transporter activity"/>
    <property type="evidence" value="ECO:0007669"/>
    <property type="project" value="TreeGrafter"/>
</dbReference>
<gene>
    <name evidence="12" type="ORF">BFJ68_g12118</name>
</gene>
<evidence type="ECO:0000259" key="10">
    <source>
        <dbReference type="PROSITE" id="PS50893"/>
    </source>
</evidence>
<comment type="subcellular location">
    <subcellularLocation>
        <location evidence="1">Membrane</location>
        <topology evidence="1">Multi-pass membrane protein</topology>
    </subcellularLocation>
</comment>
<dbReference type="PROSITE" id="PS00211">
    <property type="entry name" value="ABC_TRANSPORTER_1"/>
    <property type="match status" value="2"/>
</dbReference>
<dbReference type="GO" id="GO:0090374">
    <property type="term" value="P:oligopeptide export from mitochondrion"/>
    <property type="evidence" value="ECO:0007669"/>
    <property type="project" value="TreeGrafter"/>
</dbReference>
<dbReference type="VEuPathDB" id="FungiDB:FOMG_05131"/>
<dbReference type="Proteomes" id="UP000285860">
    <property type="component" value="Unassembled WGS sequence"/>
</dbReference>
<dbReference type="PANTHER" id="PTHR43394:SF18">
    <property type="entry name" value="ABC TRANSPORTER B FAMILY MEMBER 11-LIKE"/>
    <property type="match status" value="1"/>
</dbReference>
<feature type="region of interest" description="Disordered" evidence="8">
    <location>
        <begin position="432"/>
        <end position="463"/>
    </location>
</feature>
<dbReference type="Pfam" id="PF00664">
    <property type="entry name" value="ABC_membrane"/>
    <property type="match status" value="2"/>
</dbReference>
<evidence type="ECO:0000259" key="11">
    <source>
        <dbReference type="PROSITE" id="PS50929"/>
    </source>
</evidence>
<feature type="transmembrane region" description="Helical" evidence="9">
    <location>
        <begin position="222"/>
        <end position="244"/>
    </location>
</feature>
<feature type="transmembrane region" description="Helical" evidence="9">
    <location>
        <begin position="115"/>
        <end position="137"/>
    </location>
</feature>
<dbReference type="GO" id="GO:0016887">
    <property type="term" value="F:ATP hydrolysis activity"/>
    <property type="evidence" value="ECO:0007669"/>
    <property type="project" value="InterPro"/>
</dbReference>
<accession>A0A420QAT8</accession>
<feature type="compositionally biased region" description="Basic and acidic residues" evidence="8">
    <location>
        <begin position="1"/>
        <end position="11"/>
    </location>
</feature>
<dbReference type="PANTHER" id="PTHR43394">
    <property type="entry name" value="ATP-DEPENDENT PERMEASE MDL1, MITOCHONDRIAL"/>
    <property type="match status" value="1"/>
</dbReference>
<evidence type="ECO:0000256" key="4">
    <source>
        <dbReference type="ARBA" id="ARBA00022741"/>
    </source>
</evidence>
<keyword evidence="6 9" id="KW-1133">Transmembrane helix</keyword>
<feature type="transmembrane region" description="Helical" evidence="9">
    <location>
        <begin position="718"/>
        <end position="744"/>
    </location>
</feature>
<evidence type="ECO:0000256" key="8">
    <source>
        <dbReference type="SAM" id="MobiDB-lite"/>
    </source>
</evidence>
<protein>
    <submittedName>
        <fullName evidence="12">Multidrug resistance protein 1A</fullName>
    </submittedName>
</protein>
<dbReference type="Gene3D" id="3.40.50.300">
    <property type="entry name" value="P-loop containing nucleotide triphosphate hydrolases"/>
    <property type="match status" value="2"/>
</dbReference>
<evidence type="ECO:0000256" key="7">
    <source>
        <dbReference type="ARBA" id="ARBA00023136"/>
    </source>
</evidence>
<feature type="transmembrane region" description="Helical" evidence="9">
    <location>
        <begin position="867"/>
        <end position="887"/>
    </location>
</feature>
<keyword evidence="4" id="KW-0547">Nucleotide-binding</keyword>
<dbReference type="VEuPathDB" id="FungiDB:FOIG_12201"/>
<feature type="transmembrane region" description="Helical" evidence="9">
    <location>
        <begin position="764"/>
        <end position="787"/>
    </location>
</feature>
<feature type="compositionally biased region" description="Acidic residues" evidence="8">
    <location>
        <begin position="441"/>
        <end position="457"/>
    </location>
</feature>
<dbReference type="GO" id="GO:0005524">
    <property type="term" value="F:ATP binding"/>
    <property type="evidence" value="ECO:0007669"/>
    <property type="project" value="UniProtKB-KW"/>
</dbReference>
<dbReference type="SMART" id="SM00382">
    <property type="entry name" value="AAA"/>
    <property type="match status" value="2"/>
</dbReference>
<dbReference type="VEuPathDB" id="FungiDB:FOZG_05303"/>
<dbReference type="PROSITE" id="PS50929">
    <property type="entry name" value="ABC_TM1F"/>
    <property type="match status" value="2"/>
</dbReference>
<name>A0A420QAT8_FUSOX</name>
<dbReference type="InterPro" id="IPR003593">
    <property type="entry name" value="AAA+_ATPase"/>
</dbReference>
<keyword evidence="7 9" id="KW-0472">Membrane</keyword>
<evidence type="ECO:0000256" key="5">
    <source>
        <dbReference type="ARBA" id="ARBA00022840"/>
    </source>
</evidence>
<feature type="domain" description="ABC transporter" evidence="10">
    <location>
        <begin position="1046"/>
        <end position="1283"/>
    </location>
</feature>
<evidence type="ECO:0000256" key="2">
    <source>
        <dbReference type="ARBA" id="ARBA00007577"/>
    </source>
</evidence>
<dbReference type="InterPro" id="IPR039421">
    <property type="entry name" value="Type_1_exporter"/>
</dbReference>
<feature type="transmembrane region" description="Helical" evidence="9">
    <location>
        <begin position="841"/>
        <end position="861"/>
    </location>
</feature>
<dbReference type="Gene3D" id="1.20.1560.10">
    <property type="entry name" value="ABC transporter type 1, transmembrane domain"/>
    <property type="match status" value="2"/>
</dbReference>
<comment type="similarity">
    <text evidence="2">Belongs to the ABC transporter superfamily. ABCB family. Multidrug resistance exporter (TC 3.A.1.201) subfamily.</text>
</comment>
<dbReference type="GO" id="GO:0005743">
    <property type="term" value="C:mitochondrial inner membrane"/>
    <property type="evidence" value="ECO:0007669"/>
    <property type="project" value="TreeGrafter"/>
</dbReference>
<dbReference type="SUPFAM" id="SSF52540">
    <property type="entry name" value="P-loop containing nucleoside triphosphate hydrolases"/>
    <property type="match status" value="3"/>
</dbReference>
<dbReference type="InterPro" id="IPR017871">
    <property type="entry name" value="ABC_transporter-like_CS"/>
</dbReference>
<dbReference type="PROSITE" id="PS50893">
    <property type="entry name" value="ABC_TRANSPORTER_2"/>
    <property type="match status" value="2"/>
</dbReference>
<evidence type="ECO:0000313" key="13">
    <source>
        <dbReference type="Proteomes" id="UP000285860"/>
    </source>
</evidence>
<feature type="transmembrane region" description="Helical" evidence="9">
    <location>
        <begin position="191"/>
        <end position="210"/>
    </location>
</feature>
<evidence type="ECO:0000313" key="12">
    <source>
        <dbReference type="EMBL" id="RKL01883.1"/>
    </source>
</evidence>
<feature type="domain" description="ABC transmembrane type-1" evidence="11">
    <location>
        <begin position="723"/>
        <end position="1011"/>
    </location>
</feature>
<dbReference type="SUPFAM" id="SSF90123">
    <property type="entry name" value="ABC transporter transmembrane region"/>
    <property type="match status" value="2"/>
</dbReference>
<evidence type="ECO:0000256" key="6">
    <source>
        <dbReference type="ARBA" id="ARBA00022989"/>
    </source>
</evidence>
<feature type="domain" description="ABC transporter" evidence="10">
    <location>
        <begin position="362"/>
        <end position="654"/>
    </location>
</feature>
<dbReference type="VEuPathDB" id="FungiDB:FOC4_g10011509"/>
<feature type="transmembrane region" description="Helical" evidence="9">
    <location>
        <begin position="62"/>
        <end position="86"/>
    </location>
</feature>
<dbReference type="CDD" id="cd18578">
    <property type="entry name" value="ABC_6TM_Pgp_ABCB1_D2_like"/>
    <property type="match status" value="1"/>
</dbReference>
<sequence length="1286" mass="141669">MTVDHHDKIEKPANSPSPEPQGPLTKDETEDELQAKAKVRPERTANFKDYLRIFSYATKWDFFAYAAGFFASIGAGITLPLMNVVFGQFVGNFTEYFMPGSTTSRSEFNKSIDKLALYMFALFLGRFVLNSINKFVFRMIGIRLSSAIRLHYLQRLFGQSIHVLDSMPPGYATGTITSTANVLQLGISEKLGTFVEYNSTIVAAIIVAFVKNWSLTLVTSSIILYLFLVLGTFLPMILKVNALITKVAVPLPSKTSTADQELGRGQSWCGCQRSFGERQNGGRVWCRITHFQAIRPVRRGNPPTCVLLSVMIVVLSLERTSTPLLAVGKATVAACEFFVVIDAPQPAKGTLKEPEVSSTQDIIFEDVTFAYPSRPHVKVLDGLDLRIEAGKINAIVGPSGGGKSTIVGLIQRWYTLQDQHVLAKVIEKEKKGGRKNKKDESDEDVDAENVVDNEPEESGPPIEVHGRILTAGQLLDDIDLKWWRSQIGLVSQEPFLFNDTIYKNVAYGLIGSPWENETEDKKRELVREACRESFADEFIDRLPDGLDTLVGDSGAKLSGGQRQRLAIARSIVRKPSILILDEATSAIDVRGERIVQAALDRAAKDRTTITIAHRLSTIKKADRIIVLKKGKVAESGTHDSLMTIEGGVYSGLVHAQSLSLGEPTDAGDESVETEDKPTLANVTSIAASEVDTSTEASKDKARNFFTSFGRLFYESKNVWPAFFLTLFAGACVGAGVPLQAWIFGKIIVSFNDIGTDSDLSGSNFWSLMFVVLASGIGISYFVVVFVATRMSSTIRVKYQKQYFDAVMFQKTSFFDHEDHSHGTITSRLGQDPKQLEELMGLNMASVFVALFNVVGAISIAFAFAWKLALVSCCVVLPIMIVSAYWRFKYELAFEKMNNDVFAESSKFASESIGAFRTVTSLTLEDSICLRYQNLLNEHVVSAYRKARWVSILFGFSDSASMACQALNFWWGGRLLSRHEIGLVAFFVCFMAITNGSEAAGQALGFGPNSAMASAAANRILNMRESRPRDKVSTSQEIPDTDGGMSIELENIAFKYPTRSTPVFKGLSLKIEKGQFAGLVGASGSGKSSIISLLERFYDLDKGRILLNGKDATDINLYEYRKYFSLVAQEATLFQGTIRENILLGVDPLAITDEQLHHACRDASIHDFIVSLPEGYNTNIGSRGVSLSGGQKQRVAIARALIRDPKVLLLDEATSSLDSESEKLVQSAFERASEGRTMLVVAHRLATVQNADVIFVLGDGQLLEHGNHAELLKRRGVYWNMVSILAR</sequence>
<evidence type="ECO:0000256" key="9">
    <source>
        <dbReference type="SAM" id="Phobius"/>
    </source>
</evidence>
<dbReference type="InterPro" id="IPR003439">
    <property type="entry name" value="ABC_transporter-like_ATP-bd"/>
</dbReference>
<dbReference type="Pfam" id="PF00005">
    <property type="entry name" value="ABC_tran"/>
    <property type="match status" value="2"/>
</dbReference>